<dbReference type="KEGG" id="hsf:HLASA_1174"/>
<evidence type="ECO:0000313" key="2">
    <source>
        <dbReference type="Proteomes" id="UP000060390"/>
    </source>
</evidence>
<reference evidence="2" key="1">
    <citation type="submission" date="2015-05" db="EMBL/GenBank/DDBJ databases">
        <title>Complete genome sequence of Halanaeroarchaeum sulfurireducens type strain M27-SA2, a sulfate-reducer haloarchaeon from marine anoxic lake Medee.</title>
        <authorList>
            <person name="Messina E."/>
            <person name="Kublanov I.V."/>
            <person name="Toshchakov S."/>
            <person name="Arcadi E."/>
            <person name="La Spada G."/>
            <person name="La Cono V."/>
            <person name="Yakimov M.M."/>
        </authorList>
    </citation>
    <scope>NUCLEOTIDE SEQUENCE [LARGE SCALE GENOMIC DNA]</scope>
    <source>
        <strain evidence="2">M27-SA2</strain>
    </source>
</reference>
<reference evidence="1 2" key="2">
    <citation type="journal article" date="2016" name="Stand. Genomic Sci.">
        <title>Complete genome sequence of 'Halanaeroarchaeum sulfurireducens' M27-SA2, a sulfur-reducing and acetate-oxidizing haloarchaeon from the deep-sea hypersaline anoxic lake Medee.</title>
        <authorList>
            <person name="Messina E."/>
            <person name="Sorokin D.Y."/>
            <person name="Kublanov I.V."/>
            <person name="Toshchakov S."/>
            <person name="Lopatina A."/>
            <person name="Arcadi E."/>
            <person name="Smedile F."/>
            <person name="La Spada G."/>
            <person name="La Cono V."/>
            <person name="Yakimov M.M."/>
        </authorList>
    </citation>
    <scope>NUCLEOTIDE SEQUENCE [LARGE SCALE GENOMIC DNA]</scope>
    <source>
        <strain evidence="1 2">M27-SA2</strain>
    </source>
</reference>
<sequence length="181" mass="20184">MPESAFDESAWRERVREYRSEKDAFLATDPDSPIPEDDRDAFDGLPYFSLDTKARVVARLQWVQDPETVELPANRGPGIEYERVGTLGFSYGGDHHVLTAYRAPSADELLVPFRDATSGDETAKTGRYVTMSVDDVETGADVALDFNLAYHPFCVYDDDYVSALPPENNELAVAIRAGERL</sequence>
<dbReference type="PATRIC" id="fig|1604004.5.peg.1241"/>
<dbReference type="AlphaFoldDB" id="A0A0N9NAJ1"/>
<organism evidence="1 2">
    <name type="scientific">Halanaeroarchaeum sulfurireducens</name>
    <dbReference type="NCBI Taxonomy" id="1604004"/>
    <lineage>
        <taxon>Archaea</taxon>
        <taxon>Methanobacteriati</taxon>
        <taxon>Methanobacteriota</taxon>
        <taxon>Stenosarchaea group</taxon>
        <taxon>Halobacteria</taxon>
        <taxon>Halobacteriales</taxon>
        <taxon>Halobacteriaceae</taxon>
        <taxon>Halanaeroarchaeum</taxon>
    </lineage>
</organism>
<dbReference type="GeneID" id="26010522"/>
<dbReference type="InterPro" id="IPR012467">
    <property type="entry name" value="DUF1684"/>
</dbReference>
<evidence type="ECO:0000313" key="1">
    <source>
        <dbReference type="EMBL" id="ALG82068.1"/>
    </source>
</evidence>
<gene>
    <name evidence="1" type="ORF">HLASA_1174</name>
</gene>
<dbReference type="Proteomes" id="UP000060390">
    <property type="component" value="Chromosome"/>
</dbReference>
<dbReference type="EMBL" id="CP011564">
    <property type="protein sequence ID" value="ALG82068.1"/>
    <property type="molecule type" value="Genomic_DNA"/>
</dbReference>
<protein>
    <recommendedName>
        <fullName evidence="3">DUF1684 domain-containing protein</fullName>
    </recommendedName>
</protein>
<accession>A0A0N9NAJ1</accession>
<proteinExistence type="predicted"/>
<dbReference type="PANTHER" id="PTHR41913:SF1">
    <property type="entry name" value="DUF1684 DOMAIN-CONTAINING PROTEIN"/>
    <property type="match status" value="1"/>
</dbReference>
<evidence type="ECO:0008006" key="3">
    <source>
        <dbReference type="Google" id="ProtNLM"/>
    </source>
</evidence>
<dbReference type="Gene3D" id="6.10.250.1680">
    <property type="match status" value="1"/>
</dbReference>
<dbReference type="RefSeq" id="WP_054519679.1">
    <property type="nucleotide sequence ID" value="NZ_CP011564.1"/>
</dbReference>
<dbReference type="Pfam" id="PF07920">
    <property type="entry name" value="DUF1684"/>
    <property type="match status" value="1"/>
</dbReference>
<dbReference type="PANTHER" id="PTHR41913">
    <property type="entry name" value="DUF1684 DOMAIN-CONTAINING PROTEIN"/>
    <property type="match status" value="1"/>
</dbReference>
<name>A0A0N9NAJ1_9EURY</name>